<feature type="domain" description="Peptidase M20 dimerisation" evidence="4">
    <location>
        <begin position="183"/>
        <end position="280"/>
    </location>
</feature>
<dbReference type="Gene3D" id="3.30.70.360">
    <property type="match status" value="1"/>
</dbReference>
<dbReference type="Pfam" id="PF07687">
    <property type="entry name" value="M20_dimer"/>
    <property type="match status" value="1"/>
</dbReference>
<sequence>MENLNNRLESLIRLRKELHKNPELSGKETETAKRIISFLEQYPPDEMQTNVGGTGIIAIYKGAEEGKSILFRCELDALPIKETNSFEHKSIKNTISHKCGHDGHMAILCGLASELYHQQPEKGNVVILFQPAEENGSGAKKVAYDEKFKVLKLDYVFALHNLPEFAKNQIVVKDGTFSCAVKSIIIRLKGKVAHAAEPENGINPAMAIATMIQQFDLKNQYNKSKKDFAVITPVYSSFGQKAYGVSAGKGEVHFTIRCQTNDEMERLSKELENLTEEIAKINQLEFKIKWTDSFHANENNSEANHYIKNASKILVLDVVEKDTPFSWGEDFGLFTQHYPGAMFGLGAGQETPALHHSDYDFPDEIILTGIKLFHQISKEINHAY</sequence>
<dbReference type="PANTHER" id="PTHR11014:SF169">
    <property type="entry name" value="CLAN MH, FAMILY M20, PEPTIDASE T-LIKE METALLOPEPTIDASE"/>
    <property type="match status" value="1"/>
</dbReference>
<organism evidence="5 6">
    <name type="scientific">Flavobacterium lacus</name>
    <dbReference type="NCBI Taxonomy" id="1353778"/>
    <lineage>
        <taxon>Bacteria</taxon>
        <taxon>Pseudomonadati</taxon>
        <taxon>Bacteroidota</taxon>
        <taxon>Flavobacteriia</taxon>
        <taxon>Flavobacteriales</taxon>
        <taxon>Flavobacteriaceae</taxon>
        <taxon>Flavobacterium</taxon>
    </lineage>
</organism>
<dbReference type="AlphaFoldDB" id="A0A328WSA6"/>
<gene>
    <name evidence="5" type="ORF">B0I10_104174</name>
</gene>
<evidence type="ECO:0000313" key="6">
    <source>
        <dbReference type="Proteomes" id="UP000249518"/>
    </source>
</evidence>
<dbReference type="PIRSF" id="PIRSF005962">
    <property type="entry name" value="Pept_M20D_amidohydro"/>
    <property type="match status" value="1"/>
</dbReference>
<dbReference type="OrthoDB" id="9776731at2"/>
<dbReference type="GO" id="GO:0046872">
    <property type="term" value="F:metal ion binding"/>
    <property type="evidence" value="ECO:0007669"/>
    <property type="project" value="UniProtKB-KW"/>
</dbReference>
<keyword evidence="6" id="KW-1185">Reference proteome</keyword>
<dbReference type="EMBL" id="QLSV01000004">
    <property type="protein sequence ID" value="RAR49033.1"/>
    <property type="molecule type" value="Genomic_DNA"/>
</dbReference>
<feature type="binding site" evidence="2">
    <location>
        <position position="160"/>
    </location>
    <ligand>
        <name>Mn(2+)</name>
        <dbReference type="ChEBI" id="CHEBI:29035"/>
        <label>2</label>
    </ligand>
</feature>
<dbReference type="Proteomes" id="UP000249518">
    <property type="component" value="Unassembled WGS sequence"/>
</dbReference>
<evidence type="ECO:0000313" key="5">
    <source>
        <dbReference type="EMBL" id="RAR49033.1"/>
    </source>
</evidence>
<keyword evidence="2" id="KW-0479">Metal-binding</keyword>
<feature type="binding site" evidence="2">
    <location>
        <position position="99"/>
    </location>
    <ligand>
        <name>Mn(2+)</name>
        <dbReference type="ChEBI" id="CHEBI:29035"/>
        <label>2</label>
    </ligand>
</feature>
<accession>A0A328WSA6</accession>
<dbReference type="GO" id="GO:0016787">
    <property type="term" value="F:hydrolase activity"/>
    <property type="evidence" value="ECO:0007669"/>
    <property type="project" value="UniProtKB-KW"/>
</dbReference>
<dbReference type="SUPFAM" id="SSF53187">
    <property type="entry name" value="Zn-dependent exopeptidases"/>
    <property type="match status" value="1"/>
</dbReference>
<protein>
    <submittedName>
        <fullName evidence="5">Amidohydrolase</fullName>
    </submittedName>
</protein>
<dbReference type="Gene3D" id="3.40.630.10">
    <property type="entry name" value="Zn peptidases"/>
    <property type="match status" value="1"/>
</dbReference>
<proteinExistence type="predicted"/>
<name>A0A328WSA6_9FLAO</name>
<evidence type="ECO:0000256" key="2">
    <source>
        <dbReference type="PIRSR" id="PIRSR005962-1"/>
    </source>
</evidence>
<feature type="binding site" evidence="2">
    <location>
        <position position="134"/>
    </location>
    <ligand>
        <name>Mn(2+)</name>
        <dbReference type="ChEBI" id="CHEBI:29035"/>
        <label>2</label>
    </ligand>
</feature>
<comment type="cofactor">
    <cofactor evidence="2">
        <name>Mn(2+)</name>
        <dbReference type="ChEBI" id="CHEBI:29035"/>
    </cofactor>
    <text evidence="2">The Mn(2+) ion enhances activity.</text>
</comment>
<keyword evidence="3" id="KW-0175">Coiled coil</keyword>
<keyword evidence="2" id="KW-0464">Manganese</keyword>
<reference evidence="5 6" key="1">
    <citation type="submission" date="2018-06" db="EMBL/GenBank/DDBJ databases">
        <title>Genomic Encyclopedia of Type Strains, Phase III (KMG-III): the genomes of soil and plant-associated and newly described type strains.</title>
        <authorList>
            <person name="Whitman W."/>
        </authorList>
    </citation>
    <scope>NUCLEOTIDE SEQUENCE [LARGE SCALE GENOMIC DNA]</scope>
    <source>
        <strain evidence="5 6">CGMCC 1.12504</strain>
    </source>
</reference>
<evidence type="ECO:0000259" key="4">
    <source>
        <dbReference type="Pfam" id="PF07687"/>
    </source>
</evidence>
<feature type="binding site" evidence="2">
    <location>
        <position position="101"/>
    </location>
    <ligand>
        <name>Mn(2+)</name>
        <dbReference type="ChEBI" id="CHEBI:29035"/>
        <label>2</label>
    </ligand>
</feature>
<feature type="binding site" evidence="2">
    <location>
        <position position="355"/>
    </location>
    <ligand>
        <name>Mn(2+)</name>
        <dbReference type="ChEBI" id="CHEBI:29035"/>
        <label>2</label>
    </ligand>
</feature>
<feature type="coiled-coil region" evidence="3">
    <location>
        <begin position="257"/>
        <end position="284"/>
    </location>
</feature>
<dbReference type="PANTHER" id="PTHR11014">
    <property type="entry name" value="PEPTIDASE M20 FAMILY MEMBER"/>
    <property type="match status" value="1"/>
</dbReference>
<dbReference type="Pfam" id="PF01546">
    <property type="entry name" value="Peptidase_M20"/>
    <property type="match status" value="1"/>
</dbReference>
<dbReference type="InterPro" id="IPR017439">
    <property type="entry name" value="Amidohydrolase"/>
</dbReference>
<dbReference type="RefSeq" id="WP_112085485.1">
    <property type="nucleotide sequence ID" value="NZ_QLSV01000004.1"/>
</dbReference>
<dbReference type="InterPro" id="IPR011650">
    <property type="entry name" value="Peptidase_M20_dimer"/>
</dbReference>
<dbReference type="InterPro" id="IPR036264">
    <property type="entry name" value="Bact_exopeptidase_dim_dom"/>
</dbReference>
<dbReference type="SUPFAM" id="SSF55031">
    <property type="entry name" value="Bacterial exopeptidase dimerisation domain"/>
    <property type="match status" value="1"/>
</dbReference>
<comment type="caution">
    <text evidence="5">The sequence shown here is derived from an EMBL/GenBank/DDBJ whole genome shotgun (WGS) entry which is preliminary data.</text>
</comment>
<keyword evidence="1 5" id="KW-0378">Hydrolase</keyword>
<dbReference type="InterPro" id="IPR002933">
    <property type="entry name" value="Peptidase_M20"/>
</dbReference>
<dbReference type="NCBIfam" id="TIGR01891">
    <property type="entry name" value="amidohydrolases"/>
    <property type="match status" value="1"/>
</dbReference>
<evidence type="ECO:0000256" key="3">
    <source>
        <dbReference type="SAM" id="Coils"/>
    </source>
</evidence>
<evidence type="ECO:0000256" key="1">
    <source>
        <dbReference type="ARBA" id="ARBA00022801"/>
    </source>
</evidence>